<dbReference type="Pfam" id="PF07690">
    <property type="entry name" value="MFS_1"/>
    <property type="match status" value="1"/>
</dbReference>
<keyword evidence="9" id="KW-1185">Reference proteome</keyword>
<gene>
    <name evidence="8" type="ORF">LV75_005147</name>
</gene>
<name>A0ABT1IIZ8_9PSEU</name>
<dbReference type="InterPro" id="IPR011701">
    <property type="entry name" value="MFS"/>
</dbReference>
<keyword evidence="2" id="KW-1003">Cell membrane</keyword>
<dbReference type="PROSITE" id="PS50850">
    <property type="entry name" value="MFS"/>
    <property type="match status" value="1"/>
</dbReference>
<dbReference type="RefSeq" id="WP_253889545.1">
    <property type="nucleotide sequence ID" value="NZ_BAAAVB010000008.1"/>
</dbReference>
<sequence length="412" mass="42784">MITVLRQRAFRRLWLSHTASAAATGLMPTALILAVLDRHDGFTALGLVLGARTLGFLLGALPAGVIADRYPRAKTLAYSSLLRAAGTVAAALLLDLPTIALCAAVLLAGAGEGVFRSAYQALVGELVTEEHRHSANAATTLSLRICLVAGPTIAVVAHSGLGRTASLLIAAGLWLVAAALPPRHGAAPEGSGRANAFVDFGEGLREARKHRWFLAGLAALVLWLALGEAAKYLMLPIISQERFGGDWLIGAALGAYSLGAACGAVLMSRWQPRRPGVPAMIMLGSYGLVPLALAFAHQSWIIIACCAIGGAGIEIFNIPWFTAIQREVPQHLQARISALDFLVSYGMSPLGLALLPAAIAATGGMLVLTVCGVVVIVAALLTLLVPGMATFTDPRRPDPAKQPLGKTATAAT</sequence>
<accession>A0ABT1IIZ8</accession>
<feature type="transmembrane region" description="Helical" evidence="6">
    <location>
        <begin position="365"/>
        <end position="386"/>
    </location>
</feature>
<keyword evidence="4 6" id="KW-1133">Transmembrane helix</keyword>
<keyword evidence="3 6" id="KW-0812">Transmembrane</keyword>
<protein>
    <submittedName>
        <fullName evidence="8">Arabinose efflux permease, MFS family</fullName>
    </submittedName>
</protein>
<feature type="transmembrane region" description="Helical" evidence="6">
    <location>
        <begin position="247"/>
        <end position="267"/>
    </location>
</feature>
<feature type="domain" description="Major facilitator superfamily (MFS) profile" evidence="7">
    <location>
        <begin position="1"/>
        <end position="390"/>
    </location>
</feature>
<dbReference type="Gene3D" id="1.20.1250.20">
    <property type="entry name" value="MFS general substrate transporter like domains"/>
    <property type="match status" value="1"/>
</dbReference>
<feature type="transmembrane region" description="Helical" evidence="6">
    <location>
        <begin position="212"/>
        <end position="235"/>
    </location>
</feature>
<comment type="caution">
    <text evidence="8">The sequence shown here is derived from an EMBL/GenBank/DDBJ whole genome shotgun (WGS) entry which is preliminary data.</text>
</comment>
<evidence type="ECO:0000256" key="4">
    <source>
        <dbReference type="ARBA" id="ARBA00022989"/>
    </source>
</evidence>
<dbReference type="CDD" id="cd06173">
    <property type="entry name" value="MFS_MefA_like"/>
    <property type="match status" value="1"/>
</dbReference>
<keyword evidence="5 6" id="KW-0472">Membrane</keyword>
<organism evidence="8 9">
    <name type="scientific">Actinokineospora diospyrosa</name>
    <dbReference type="NCBI Taxonomy" id="103728"/>
    <lineage>
        <taxon>Bacteria</taxon>
        <taxon>Bacillati</taxon>
        <taxon>Actinomycetota</taxon>
        <taxon>Actinomycetes</taxon>
        <taxon>Pseudonocardiales</taxon>
        <taxon>Pseudonocardiaceae</taxon>
        <taxon>Actinokineospora</taxon>
    </lineage>
</organism>
<reference evidence="8 9" key="1">
    <citation type="submission" date="2022-06" db="EMBL/GenBank/DDBJ databases">
        <title>Genomic Encyclopedia of Archaeal and Bacterial Type Strains, Phase II (KMG-II): from individual species to whole genera.</title>
        <authorList>
            <person name="Goeker M."/>
        </authorList>
    </citation>
    <scope>NUCLEOTIDE SEQUENCE [LARGE SCALE GENOMIC DNA]</scope>
    <source>
        <strain evidence="8 9">DSM 44255</strain>
    </source>
</reference>
<evidence type="ECO:0000256" key="2">
    <source>
        <dbReference type="ARBA" id="ARBA00022475"/>
    </source>
</evidence>
<feature type="transmembrane region" description="Helical" evidence="6">
    <location>
        <begin position="12"/>
        <end position="36"/>
    </location>
</feature>
<dbReference type="InterPro" id="IPR020846">
    <property type="entry name" value="MFS_dom"/>
</dbReference>
<evidence type="ECO:0000256" key="3">
    <source>
        <dbReference type="ARBA" id="ARBA00022692"/>
    </source>
</evidence>
<dbReference type="EMBL" id="JAMTCO010000013">
    <property type="protein sequence ID" value="MCP2272621.1"/>
    <property type="molecule type" value="Genomic_DNA"/>
</dbReference>
<feature type="transmembrane region" description="Helical" evidence="6">
    <location>
        <begin position="42"/>
        <end position="67"/>
    </location>
</feature>
<dbReference type="PANTHER" id="PTHR23513:SF11">
    <property type="entry name" value="STAPHYLOFERRIN A TRANSPORTER"/>
    <property type="match status" value="1"/>
</dbReference>
<proteinExistence type="predicted"/>
<evidence type="ECO:0000313" key="8">
    <source>
        <dbReference type="EMBL" id="MCP2272621.1"/>
    </source>
</evidence>
<evidence type="ECO:0000259" key="7">
    <source>
        <dbReference type="PROSITE" id="PS50850"/>
    </source>
</evidence>
<feature type="transmembrane region" description="Helical" evidence="6">
    <location>
        <begin position="336"/>
        <end position="359"/>
    </location>
</feature>
<feature type="transmembrane region" description="Helical" evidence="6">
    <location>
        <begin position="279"/>
        <end position="295"/>
    </location>
</feature>
<dbReference type="InterPro" id="IPR036259">
    <property type="entry name" value="MFS_trans_sf"/>
</dbReference>
<evidence type="ECO:0000256" key="5">
    <source>
        <dbReference type="ARBA" id="ARBA00023136"/>
    </source>
</evidence>
<evidence type="ECO:0000256" key="6">
    <source>
        <dbReference type="SAM" id="Phobius"/>
    </source>
</evidence>
<feature type="transmembrane region" description="Helical" evidence="6">
    <location>
        <begin position="301"/>
        <end position="324"/>
    </location>
</feature>
<dbReference type="Proteomes" id="UP001205185">
    <property type="component" value="Unassembled WGS sequence"/>
</dbReference>
<feature type="transmembrane region" description="Helical" evidence="6">
    <location>
        <begin position="88"/>
        <end position="110"/>
    </location>
</feature>
<evidence type="ECO:0000256" key="1">
    <source>
        <dbReference type="ARBA" id="ARBA00004651"/>
    </source>
</evidence>
<dbReference type="PANTHER" id="PTHR23513">
    <property type="entry name" value="INTEGRAL MEMBRANE EFFLUX PROTEIN-RELATED"/>
    <property type="match status" value="1"/>
</dbReference>
<evidence type="ECO:0000313" key="9">
    <source>
        <dbReference type="Proteomes" id="UP001205185"/>
    </source>
</evidence>
<comment type="subcellular location">
    <subcellularLocation>
        <location evidence="1">Cell membrane</location>
        <topology evidence="1">Multi-pass membrane protein</topology>
    </subcellularLocation>
</comment>
<dbReference type="SUPFAM" id="SSF103473">
    <property type="entry name" value="MFS general substrate transporter"/>
    <property type="match status" value="1"/>
</dbReference>